<accession>A0A0A9C6R5</accession>
<protein>
    <submittedName>
        <fullName evidence="1">Uncharacterized protein</fullName>
    </submittedName>
</protein>
<dbReference type="EMBL" id="GBRH01225891">
    <property type="protein sequence ID" value="JAD72004.1"/>
    <property type="molecule type" value="Transcribed_RNA"/>
</dbReference>
<proteinExistence type="predicted"/>
<reference evidence="1" key="1">
    <citation type="submission" date="2014-09" db="EMBL/GenBank/DDBJ databases">
        <authorList>
            <person name="Magalhaes I.L.F."/>
            <person name="Oliveira U."/>
            <person name="Santos F.R."/>
            <person name="Vidigal T.H.D.A."/>
            <person name="Brescovit A.D."/>
            <person name="Santos A.J."/>
        </authorList>
    </citation>
    <scope>NUCLEOTIDE SEQUENCE</scope>
    <source>
        <tissue evidence="1">Shoot tissue taken approximately 20 cm above the soil surface</tissue>
    </source>
</reference>
<dbReference type="AlphaFoldDB" id="A0A0A9C6R5"/>
<sequence length="40" mass="4670">MTIFWLFSTNKNSKKFSTFSVLCVLYSSAHFRINLCPCFS</sequence>
<name>A0A0A9C6R5_ARUDO</name>
<evidence type="ECO:0000313" key="1">
    <source>
        <dbReference type="EMBL" id="JAD72004.1"/>
    </source>
</evidence>
<organism evidence="1">
    <name type="scientific">Arundo donax</name>
    <name type="common">Giant reed</name>
    <name type="synonym">Donax arundinaceus</name>
    <dbReference type="NCBI Taxonomy" id="35708"/>
    <lineage>
        <taxon>Eukaryota</taxon>
        <taxon>Viridiplantae</taxon>
        <taxon>Streptophyta</taxon>
        <taxon>Embryophyta</taxon>
        <taxon>Tracheophyta</taxon>
        <taxon>Spermatophyta</taxon>
        <taxon>Magnoliopsida</taxon>
        <taxon>Liliopsida</taxon>
        <taxon>Poales</taxon>
        <taxon>Poaceae</taxon>
        <taxon>PACMAD clade</taxon>
        <taxon>Arundinoideae</taxon>
        <taxon>Arundineae</taxon>
        <taxon>Arundo</taxon>
    </lineage>
</organism>
<reference evidence="1" key="2">
    <citation type="journal article" date="2015" name="Data Brief">
        <title>Shoot transcriptome of the giant reed, Arundo donax.</title>
        <authorList>
            <person name="Barrero R.A."/>
            <person name="Guerrero F.D."/>
            <person name="Moolhuijzen P."/>
            <person name="Goolsby J.A."/>
            <person name="Tidwell J."/>
            <person name="Bellgard S.E."/>
            <person name="Bellgard M.I."/>
        </authorList>
    </citation>
    <scope>NUCLEOTIDE SEQUENCE</scope>
    <source>
        <tissue evidence="1">Shoot tissue taken approximately 20 cm above the soil surface</tissue>
    </source>
</reference>